<evidence type="ECO:0000256" key="1">
    <source>
        <dbReference type="SAM" id="MobiDB-lite"/>
    </source>
</evidence>
<dbReference type="Gene3D" id="6.20.400.10">
    <property type="match status" value="1"/>
</dbReference>
<dbReference type="CDD" id="cd23823">
    <property type="entry name" value="RWD_GCN2"/>
    <property type="match status" value="1"/>
</dbReference>
<sequence length="259" mass="29683">MSAFEEDQAMEAEALDSIFMDDFEQISSSPFHYRIKLAPYAPGDGEENHVAIIFQCEIPATYPDIAPAMEVIVEKGLSDEQRQELLTFSAEKAEENLGMAMVYTLCEEIQEWLRNNNEPGLDNSMYASMMRREQDKKKEEIASAEAVEAARPVEELEEEERHRQKILEGTPVSPETFSAWNKTFLEEMEGRNKVSSDEKVKMTGREYFAESDAWVLNEENTMIEKDEEVTETPLAVDQDLFADDDLDDLDDFSEDDDDE</sequence>
<dbReference type="Pfam" id="PF05773">
    <property type="entry name" value="RWD"/>
    <property type="match status" value="1"/>
</dbReference>
<dbReference type="PROSITE" id="PS50908">
    <property type="entry name" value="RWD"/>
    <property type="match status" value="1"/>
</dbReference>
<dbReference type="SUPFAM" id="SSF54495">
    <property type="entry name" value="UBC-like"/>
    <property type="match status" value="1"/>
</dbReference>
<dbReference type="FunFam" id="3.10.110.10:FF:000050">
    <property type="entry name" value="eIF-2-alpha kinase GCN2"/>
    <property type="match status" value="1"/>
</dbReference>
<dbReference type="GO" id="GO:0051246">
    <property type="term" value="P:regulation of protein metabolic process"/>
    <property type="evidence" value="ECO:0007669"/>
    <property type="project" value="UniProtKB-ARBA"/>
</dbReference>
<feature type="domain" description="RWD" evidence="2">
    <location>
        <begin position="10"/>
        <end position="116"/>
    </location>
</feature>
<dbReference type="GO" id="GO:0009893">
    <property type="term" value="P:positive regulation of metabolic process"/>
    <property type="evidence" value="ECO:0007669"/>
    <property type="project" value="UniProtKB-ARBA"/>
</dbReference>
<dbReference type="EMBL" id="HBGS01034278">
    <property type="protein sequence ID" value="CAD9437613.1"/>
    <property type="molecule type" value="Transcribed_RNA"/>
</dbReference>
<accession>A0A7S2CWK5</accession>
<reference evidence="3" key="1">
    <citation type="submission" date="2021-01" db="EMBL/GenBank/DDBJ databases">
        <authorList>
            <person name="Corre E."/>
            <person name="Pelletier E."/>
            <person name="Niang G."/>
            <person name="Scheremetjew M."/>
            <person name="Finn R."/>
            <person name="Kale V."/>
            <person name="Holt S."/>
            <person name="Cochrane G."/>
            <person name="Meng A."/>
            <person name="Brown T."/>
            <person name="Cohen L."/>
        </authorList>
    </citation>
    <scope>NUCLEOTIDE SEQUENCE</scope>
    <source>
        <strain evidence="3">CCMP1381</strain>
    </source>
</reference>
<gene>
    <name evidence="3" type="ORF">DSPE1174_LOCUS17661</name>
</gene>
<dbReference type="GO" id="GO:0010468">
    <property type="term" value="P:regulation of gene expression"/>
    <property type="evidence" value="ECO:0007669"/>
    <property type="project" value="UniProtKB-ARBA"/>
</dbReference>
<dbReference type="Pfam" id="PF16543">
    <property type="entry name" value="DFRP_C"/>
    <property type="match status" value="1"/>
</dbReference>
<name>A0A7S2CWK5_9STRA</name>
<feature type="region of interest" description="Disordered" evidence="1">
    <location>
        <begin position="226"/>
        <end position="259"/>
    </location>
</feature>
<dbReference type="PANTHER" id="PTHR12292">
    <property type="entry name" value="RWD DOMAIN-CONTAINING PROTEIN"/>
    <property type="match status" value="1"/>
</dbReference>
<dbReference type="InterPro" id="IPR040213">
    <property type="entry name" value="GIR2-like"/>
</dbReference>
<dbReference type="AlphaFoldDB" id="A0A7S2CWK5"/>
<dbReference type="Gene3D" id="3.10.110.10">
    <property type="entry name" value="Ubiquitin Conjugating Enzyme"/>
    <property type="match status" value="1"/>
</dbReference>
<evidence type="ECO:0000313" key="3">
    <source>
        <dbReference type="EMBL" id="CAD9437613.1"/>
    </source>
</evidence>
<dbReference type="InterPro" id="IPR006575">
    <property type="entry name" value="RWD_dom"/>
</dbReference>
<proteinExistence type="predicted"/>
<organism evidence="3">
    <name type="scientific">Octactis speculum</name>
    <dbReference type="NCBI Taxonomy" id="3111310"/>
    <lineage>
        <taxon>Eukaryota</taxon>
        <taxon>Sar</taxon>
        <taxon>Stramenopiles</taxon>
        <taxon>Ochrophyta</taxon>
        <taxon>Dictyochophyceae</taxon>
        <taxon>Dictyochales</taxon>
        <taxon>Dictyochaceae</taxon>
        <taxon>Octactis</taxon>
    </lineage>
</organism>
<dbReference type="InterPro" id="IPR016135">
    <property type="entry name" value="UBQ-conjugating_enzyme/RWD"/>
</dbReference>
<dbReference type="InterPro" id="IPR032378">
    <property type="entry name" value="ZC3H15/TMA46_C"/>
</dbReference>
<protein>
    <recommendedName>
        <fullName evidence="2">RWD domain-containing protein</fullName>
    </recommendedName>
</protein>
<dbReference type="GO" id="GO:0033554">
    <property type="term" value="P:cellular response to stress"/>
    <property type="evidence" value="ECO:0007669"/>
    <property type="project" value="UniProtKB-ARBA"/>
</dbReference>
<feature type="compositionally biased region" description="Acidic residues" evidence="1">
    <location>
        <begin position="240"/>
        <end position="259"/>
    </location>
</feature>
<evidence type="ECO:0000259" key="2">
    <source>
        <dbReference type="PROSITE" id="PS50908"/>
    </source>
</evidence>
<dbReference type="SMART" id="SM00591">
    <property type="entry name" value="RWD"/>
    <property type="match status" value="1"/>
</dbReference>